<dbReference type="AlphaFoldDB" id="A0A2W5M592"/>
<evidence type="ECO:0000256" key="1">
    <source>
        <dbReference type="SAM" id="SignalP"/>
    </source>
</evidence>
<organism evidence="2 3">
    <name type="scientific">Rhodanobacter denitrificans</name>
    <dbReference type="NCBI Taxonomy" id="666685"/>
    <lineage>
        <taxon>Bacteria</taxon>
        <taxon>Pseudomonadati</taxon>
        <taxon>Pseudomonadota</taxon>
        <taxon>Gammaproteobacteria</taxon>
        <taxon>Lysobacterales</taxon>
        <taxon>Rhodanobacteraceae</taxon>
        <taxon>Rhodanobacter</taxon>
    </lineage>
</organism>
<accession>A0A2W5M592</accession>
<gene>
    <name evidence="2" type="ORF">DI564_13065</name>
</gene>
<protein>
    <recommendedName>
        <fullName evidence="4">DUF2141 domain-containing protein</fullName>
    </recommendedName>
</protein>
<dbReference type="SUPFAM" id="SSF117074">
    <property type="entry name" value="Hypothetical protein PA1324"/>
    <property type="match status" value="1"/>
</dbReference>
<name>A0A2W5M592_9GAMM</name>
<evidence type="ECO:0000313" key="2">
    <source>
        <dbReference type="EMBL" id="PZQ12563.1"/>
    </source>
</evidence>
<feature type="chain" id="PRO_5015872762" description="DUF2141 domain-containing protein" evidence="1">
    <location>
        <begin position="21"/>
        <end position="138"/>
    </location>
</feature>
<dbReference type="EMBL" id="QFPO01000012">
    <property type="protein sequence ID" value="PZQ12563.1"/>
    <property type="molecule type" value="Genomic_DNA"/>
</dbReference>
<feature type="signal peptide" evidence="1">
    <location>
        <begin position="1"/>
        <end position="20"/>
    </location>
</feature>
<dbReference type="InterPro" id="IPR018673">
    <property type="entry name" value="DUF2141"/>
</dbReference>
<keyword evidence="1" id="KW-0732">Signal</keyword>
<evidence type="ECO:0000313" key="3">
    <source>
        <dbReference type="Proteomes" id="UP000249046"/>
    </source>
</evidence>
<sequence>MITRTVLAALLFVAAGTVAAADLTVEVADIRVQAGQLKLAVVGSAEGWDGKAKPVAGEATTPTGATATFRFKDLPPGTYAVQVMHDENGNGKLDTNFVGMPIEGYGFSNNPRVMRKPTWDEARFELGADGTTVAVQLR</sequence>
<reference evidence="2 3" key="1">
    <citation type="submission" date="2017-08" db="EMBL/GenBank/DDBJ databases">
        <title>Infants hospitalized years apart are colonized by the same room-sourced microbial strains.</title>
        <authorList>
            <person name="Brooks B."/>
            <person name="Olm M.R."/>
            <person name="Firek B.A."/>
            <person name="Baker R."/>
            <person name="Thomas B.C."/>
            <person name="Morowitz M.J."/>
            <person name="Banfield J.F."/>
        </authorList>
    </citation>
    <scope>NUCLEOTIDE SEQUENCE [LARGE SCALE GENOMIC DNA]</scope>
    <source>
        <strain evidence="2">S2_005_003_R2_42</strain>
    </source>
</reference>
<proteinExistence type="predicted"/>
<dbReference type="Pfam" id="PF09912">
    <property type="entry name" value="DUF2141"/>
    <property type="match status" value="1"/>
</dbReference>
<evidence type="ECO:0008006" key="4">
    <source>
        <dbReference type="Google" id="ProtNLM"/>
    </source>
</evidence>
<comment type="caution">
    <text evidence="2">The sequence shown here is derived from an EMBL/GenBank/DDBJ whole genome shotgun (WGS) entry which is preliminary data.</text>
</comment>
<dbReference type="Proteomes" id="UP000249046">
    <property type="component" value="Unassembled WGS sequence"/>
</dbReference>